<dbReference type="AlphaFoldDB" id="A0A172TBK7"/>
<keyword evidence="8 10" id="KW-0472">Membrane</keyword>
<keyword evidence="4" id="KW-1003">Cell membrane</keyword>
<keyword evidence="7 10" id="KW-1133">Transmembrane helix</keyword>
<dbReference type="KEGG" id="dpu:SU48_12280"/>
<sequence length="107" mass="11007">MTPFALLLIVGAVALDVLANLLLKRSDGFRHKGLGMAAVALVLLAFTLLGVAVREVPVAVAYAAWGGLGIVTTALLSRRLDGTRLTPTAWAGLAIILGSVALLHSHG</sequence>
<feature type="transmembrane region" description="Helical" evidence="10">
    <location>
        <begin position="35"/>
        <end position="53"/>
    </location>
</feature>
<comment type="similarity">
    <text evidence="9">Belongs to the drug/metabolite transporter (DMT) superfamily. Small multidrug resistance (SMR) (TC 2.A.7.1) family.</text>
</comment>
<keyword evidence="6 9" id="KW-0812">Transmembrane</keyword>
<dbReference type="Pfam" id="PF00893">
    <property type="entry name" value="Multi_Drug_Res"/>
    <property type="match status" value="1"/>
</dbReference>
<accession>A0A172TBK7</accession>
<name>A0A172TBK7_9DEIO</name>
<feature type="transmembrane region" description="Helical" evidence="10">
    <location>
        <begin position="6"/>
        <end position="23"/>
    </location>
</feature>
<dbReference type="RefSeq" id="WP_064015488.1">
    <property type="nucleotide sequence ID" value="NZ_CP011387.1"/>
</dbReference>
<comment type="subunit">
    <text evidence="2">Forms a complex with MdtJ.</text>
</comment>
<comment type="subcellular location">
    <subcellularLocation>
        <location evidence="1">Cell inner membrane</location>
        <topology evidence="1">Multi-pass membrane protein</topology>
    </subcellularLocation>
    <subcellularLocation>
        <location evidence="9">Cell membrane</location>
        <topology evidence="9">Multi-pass membrane protein</topology>
    </subcellularLocation>
</comment>
<evidence type="ECO:0000313" key="11">
    <source>
        <dbReference type="EMBL" id="ANE44408.1"/>
    </source>
</evidence>
<dbReference type="OrthoDB" id="71834at2"/>
<protein>
    <recommendedName>
        <fullName evidence="3">Spermidine export protein MdtI</fullName>
    </recommendedName>
</protein>
<reference evidence="11 12" key="1">
    <citation type="submission" date="2015-01" db="EMBL/GenBank/DDBJ databases">
        <title>Deinococcus puniceus/DY1/ whole genome sequencing.</title>
        <authorList>
            <person name="Kim M.K."/>
            <person name="Srinivasan S."/>
            <person name="Lee J.-J."/>
        </authorList>
    </citation>
    <scope>NUCLEOTIDE SEQUENCE [LARGE SCALE GENOMIC DNA]</scope>
    <source>
        <strain evidence="11 12">DY1</strain>
    </source>
</reference>
<dbReference type="InterPro" id="IPR045324">
    <property type="entry name" value="Small_multidrug_res"/>
</dbReference>
<evidence type="ECO:0000256" key="3">
    <source>
        <dbReference type="ARBA" id="ARBA00021114"/>
    </source>
</evidence>
<gene>
    <name evidence="11" type="ORF">SU48_12280</name>
</gene>
<dbReference type="InterPro" id="IPR037185">
    <property type="entry name" value="EmrE-like"/>
</dbReference>
<evidence type="ECO:0000256" key="5">
    <source>
        <dbReference type="ARBA" id="ARBA00022519"/>
    </source>
</evidence>
<dbReference type="GO" id="GO:0015199">
    <property type="term" value="F:amino-acid betaine transmembrane transporter activity"/>
    <property type="evidence" value="ECO:0007669"/>
    <property type="project" value="TreeGrafter"/>
</dbReference>
<evidence type="ECO:0000256" key="10">
    <source>
        <dbReference type="SAM" id="Phobius"/>
    </source>
</evidence>
<organism evidence="11 12">
    <name type="scientific">Deinococcus puniceus</name>
    <dbReference type="NCBI Taxonomy" id="1182568"/>
    <lineage>
        <taxon>Bacteria</taxon>
        <taxon>Thermotogati</taxon>
        <taxon>Deinococcota</taxon>
        <taxon>Deinococci</taxon>
        <taxon>Deinococcales</taxon>
        <taxon>Deinococcaceae</taxon>
        <taxon>Deinococcus</taxon>
    </lineage>
</organism>
<evidence type="ECO:0000256" key="1">
    <source>
        <dbReference type="ARBA" id="ARBA00004429"/>
    </source>
</evidence>
<evidence type="ECO:0000256" key="4">
    <source>
        <dbReference type="ARBA" id="ARBA00022475"/>
    </source>
</evidence>
<feature type="transmembrane region" description="Helical" evidence="10">
    <location>
        <begin position="88"/>
        <end position="106"/>
    </location>
</feature>
<keyword evidence="12" id="KW-1185">Reference proteome</keyword>
<evidence type="ECO:0000256" key="7">
    <source>
        <dbReference type="ARBA" id="ARBA00022989"/>
    </source>
</evidence>
<dbReference type="EMBL" id="CP011387">
    <property type="protein sequence ID" value="ANE44408.1"/>
    <property type="molecule type" value="Genomic_DNA"/>
</dbReference>
<dbReference type="Gene3D" id="1.10.3730.20">
    <property type="match status" value="1"/>
</dbReference>
<dbReference type="SUPFAM" id="SSF103481">
    <property type="entry name" value="Multidrug resistance efflux transporter EmrE"/>
    <property type="match status" value="1"/>
</dbReference>
<evidence type="ECO:0000256" key="8">
    <source>
        <dbReference type="ARBA" id="ARBA00023136"/>
    </source>
</evidence>
<evidence type="ECO:0000256" key="2">
    <source>
        <dbReference type="ARBA" id="ARBA00011359"/>
    </source>
</evidence>
<dbReference type="GO" id="GO:0031460">
    <property type="term" value="P:glycine betaine transport"/>
    <property type="evidence" value="ECO:0007669"/>
    <property type="project" value="TreeGrafter"/>
</dbReference>
<feature type="transmembrane region" description="Helical" evidence="10">
    <location>
        <begin position="59"/>
        <end position="76"/>
    </location>
</feature>
<dbReference type="InterPro" id="IPR000390">
    <property type="entry name" value="Small_drug/metabolite_transptr"/>
</dbReference>
<dbReference type="PATRIC" id="fig|1182568.3.peg.2538"/>
<evidence type="ECO:0000313" key="12">
    <source>
        <dbReference type="Proteomes" id="UP000077363"/>
    </source>
</evidence>
<proteinExistence type="inferred from homology"/>
<dbReference type="GO" id="GO:0015220">
    <property type="term" value="F:choline transmembrane transporter activity"/>
    <property type="evidence" value="ECO:0007669"/>
    <property type="project" value="TreeGrafter"/>
</dbReference>
<dbReference type="Proteomes" id="UP000077363">
    <property type="component" value="Chromosome"/>
</dbReference>
<dbReference type="PANTHER" id="PTHR30561">
    <property type="entry name" value="SMR FAMILY PROTON-DEPENDENT DRUG EFFLUX TRANSPORTER SUGE"/>
    <property type="match status" value="1"/>
</dbReference>
<keyword evidence="5" id="KW-0997">Cell inner membrane</keyword>
<evidence type="ECO:0000256" key="9">
    <source>
        <dbReference type="RuleBase" id="RU003942"/>
    </source>
</evidence>
<dbReference type="GO" id="GO:0005886">
    <property type="term" value="C:plasma membrane"/>
    <property type="evidence" value="ECO:0007669"/>
    <property type="project" value="UniProtKB-SubCell"/>
</dbReference>
<dbReference type="GO" id="GO:1903711">
    <property type="term" value="P:spermidine transmembrane transport"/>
    <property type="evidence" value="ECO:0007669"/>
    <property type="project" value="TreeGrafter"/>
</dbReference>
<dbReference type="PANTHER" id="PTHR30561:SF6">
    <property type="entry name" value="SPERMIDINE EXPORT PROTEIN MDTI"/>
    <property type="match status" value="1"/>
</dbReference>
<dbReference type="STRING" id="1182568.SU48_12280"/>
<dbReference type="GO" id="GO:0015297">
    <property type="term" value="F:antiporter activity"/>
    <property type="evidence" value="ECO:0007669"/>
    <property type="project" value="TreeGrafter"/>
</dbReference>
<evidence type="ECO:0000256" key="6">
    <source>
        <dbReference type="ARBA" id="ARBA00022692"/>
    </source>
</evidence>